<evidence type="ECO:0000259" key="1">
    <source>
        <dbReference type="Pfam" id="PF00535"/>
    </source>
</evidence>
<proteinExistence type="predicted"/>
<dbReference type="AlphaFoldDB" id="A0A383DQ09"/>
<name>A0A383DQ09_9ZZZZ</name>
<evidence type="ECO:0000313" key="2">
    <source>
        <dbReference type="EMBL" id="SVE45948.1"/>
    </source>
</evidence>
<dbReference type="SUPFAM" id="SSF53448">
    <property type="entry name" value="Nucleotide-diphospho-sugar transferases"/>
    <property type="match status" value="1"/>
</dbReference>
<organism evidence="2">
    <name type="scientific">marine metagenome</name>
    <dbReference type="NCBI Taxonomy" id="408172"/>
    <lineage>
        <taxon>unclassified sequences</taxon>
        <taxon>metagenomes</taxon>
        <taxon>ecological metagenomes</taxon>
    </lineage>
</organism>
<feature type="domain" description="Glycosyltransferase 2-like" evidence="1">
    <location>
        <begin position="7"/>
        <end position="80"/>
    </location>
</feature>
<gene>
    <name evidence="2" type="ORF">METZ01_LOCUS498802</name>
</gene>
<accession>A0A383DQ09</accession>
<protein>
    <recommendedName>
        <fullName evidence="1">Glycosyltransferase 2-like domain-containing protein</fullName>
    </recommendedName>
</protein>
<feature type="non-terminal residue" evidence="2">
    <location>
        <position position="90"/>
    </location>
</feature>
<dbReference type="InterPro" id="IPR001173">
    <property type="entry name" value="Glyco_trans_2-like"/>
</dbReference>
<dbReference type="EMBL" id="UINC01218779">
    <property type="protein sequence ID" value="SVE45948.1"/>
    <property type="molecule type" value="Genomic_DNA"/>
</dbReference>
<dbReference type="Gene3D" id="3.90.550.10">
    <property type="entry name" value="Spore Coat Polysaccharide Biosynthesis Protein SpsA, Chain A"/>
    <property type="match status" value="1"/>
</dbReference>
<dbReference type="Pfam" id="PF00535">
    <property type="entry name" value="Glycos_transf_2"/>
    <property type="match status" value="1"/>
</dbReference>
<dbReference type="CDD" id="cd00761">
    <property type="entry name" value="Glyco_tranf_GTA_type"/>
    <property type="match status" value="1"/>
</dbReference>
<sequence length="90" mass="10156">MSQLTTVIPVYNGEQFLESTLKSVASQTRRPDRVIIQDNCSTDGTPLIAQAFAEEGFEWCRTESHLKIEDNFNQAMCYASETDVLHLLMA</sequence>
<dbReference type="InterPro" id="IPR029044">
    <property type="entry name" value="Nucleotide-diphossugar_trans"/>
</dbReference>
<reference evidence="2" key="1">
    <citation type="submission" date="2018-05" db="EMBL/GenBank/DDBJ databases">
        <authorList>
            <person name="Lanie J.A."/>
            <person name="Ng W.-L."/>
            <person name="Kazmierczak K.M."/>
            <person name="Andrzejewski T.M."/>
            <person name="Davidsen T.M."/>
            <person name="Wayne K.J."/>
            <person name="Tettelin H."/>
            <person name="Glass J.I."/>
            <person name="Rusch D."/>
            <person name="Podicherti R."/>
            <person name="Tsui H.-C.T."/>
            <person name="Winkler M.E."/>
        </authorList>
    </citation>
    <scope>NUCLEOTIDE SEQUENCE</scope>
</reference>